<sequence>MRFDLAGRLKSLKTWRQKVFSCTGADRKVSGVAIYLGTEMELYYT</sequence>
<accession>C4G8E5</accession>
<gene>
    <name evidence="1" type="ORF">GCWU000342_00241</name>
</gene>
<dbReference type="AlphaFoldDB" id="C4G8E5"/>
<name>C4G8E5_9FIRM</name>
<dbReference type="STRING" id="626523.GCWU000342_00241"/>
<comment type="caution">
    <text evidence="1">The sequence shown here is derived from an EMBL/GenBank/DDBJ whole genome shotgun (WGS) entry which is preliminary data.</text>
</comment>
<organism evidence="1 2">
    <name type="scientific">Shuttleworthella satelles DSM 14600</name>
    <dbReference type="NCBI Taxonomy" id="626523"/>
    <lineage>
        <taxon>Bacteria</taxon>
        <taxon>Bacillati</taxon>
        <taxon>Bacillota</taxon>
        <taxon>Clostridia</taxon>
        <taxon>Lachnospirales</taxon>
        <taxon>Lachnospiraceae</taxon>
        <taxon>Shuttleworthella</taxon>
    </lineage>
</organism>
<dbReference type="HOGENOM" id="CLU_3205271_0_0_9"/>
<dbReference type="Proteomes" id="UP000003494">
    <property type="component" value="Unassembled WGS sequence"/>
</dbReference>
<reference evidence="1" key="1">
    <citation type="submission" date="2009-04" db="EMBL/GenBank/DDBJ databases">
        <authorList>
            <person name="Weinstock G."/>
            <person name="Sodergren E."/>
            <person name="Clifton S."/>
            <person name="Fulton L."/>
            <person name="Fulton B."/>
            <person name="Courtney L."/>
            <person name="Fronick C."/>
            <person name="Harrison M."/>
            <person name="Strong C."/>
            <person name="Farmer C."/>
            <person name="Delahaunty K."/>
            <person name="Markovic C."/>
            <person name="Hall O."/>
            <person name="Minx P."/>
            <person name="Tomlinson C."/>
            <person name="Mitreva M."/>
            <person name="Nelson J."/>
            <person name="Hou S."/>
            <person name="Wollam A."/>
            <person name="Pepin K.H."/>
            <person name="Johnson M."/>
            <person name="Bhonagiri V."/>
            <person name="Nash W.E."/>
            <person name="Warren W."/>
            <person name="Chinwalla A."/>
            <person name="Mardis E.R."/>
            <person name="Wilson R.K."/>
        </authorList>
    </citation>
    <scope>NUCLEOTIDE SEQUENCE [LARGE SCALE GENOMIC DNA]</scope>
    <source>
        <strain evidence="1">DSM 14600</strain>
    </source>
</reference>
<proteinExistence type="predicted"/>
<protein>
    <submittedName>
        <fullName evidence="1">Uncharacterized protein</fullName>
    </submittedName>
</protein>
<evidence type="ECO:0000313" key="2">
    <source>
        <dbReference type="Proteomes" id="UP000003494"/>
    </source>
</evidence>
<evidence type="ECO:0000313" key="1">
    <source>
        <dbReference type="EMBL" id="EEP28892.1"/>
    </source>
</evidence>
<keyword evidence="2" id="KW-1185">Reference proteome</keyword>
<dbReference type="EMBL" id="ACIP02000001">
    <property type="protein sequence ID" value="EEP28892.1"/>
    <property type="molecule type" value="Genomic_DNA"/>
</dbReference>